<organism evidence="2 3">
    <name type="scientific">Turnera subulata</name>
    <dbReference type="NCBI Taxonomy" id="218843"/>
    <lineage>
        <taxon>Eukaryota</taxon>
        <taxon>Viridiplantae</taxon>
        <taxon>Streptophyta</taxon>
        <taxon>Embryophyta</taxon>
        <taxon>Tracheophyta</taxon>
        <taxon>Spermatophyta</taxon>
        <taxon>Magnoliopsida</taxon>
        <taxon>eudicotyledons</taxon>
        <taxon>Gunneridae</taxon>
        <taxon>Pentapetalae</taxon>
        <taxon>rosids</taxon>
        <taxon>fabids</taxon>
        <taxon>Malpighiales</taxon>
        <taxon>Passifloraceae</taxon>
        <taxon>Turnera</taxon>
    </lineage>
</organism>
<dbReference type="InterPro" id="IPR032675">
    <property type="entry name" value="LRR_dom_sf"/>
</dbReference>
<reference evidence="2" key="2">
    <citation type="journal article" date="2023" name="Plants (Basel)">
        <title>Annotation of the Turnera subulata (Passifloraceae) Draft Genome Reveals the S-Locus Evolved after the Divergence of Turneroideae from Passifloroideae in a Stepwise Manner.</title>
        <authorList>
            <person name="Henning P.M."/>
            <person name="Roalson E.H."/>
            <person name="Mir W."/>
            <person name="McCubbin A.G."/>
            <person name="Shore J.S."/>
        </authorList>
    </citation>
    <scope>NUCLEOTIDE SEQUENCE</scope>
    <source>
        <strain evidence="2">F60SS</strain>
    </source>
</reference>
<dbReference type="InterPro" id="IPR013101">
    <property type="entry name" value="LRR_PRU1-like"/>
</dbReference>
<evidence type="ECO:0000259" key="1">
    <source>
        <dbReference type="PROSITE" id="PS50181"/>
    </source>
</evidence>
<dbReference type="SUPFAM" id="SSF81383">
    <property type="entry name" value="F-box domain"/>
    <property type="match status" value="1"/>
</dbReference>
<dbReference type="Proteomes" id="UP001141552">
    <property type="component" value="Unassembled WGS sequence"/>
</dbReference>
<dbReference type="PANTHER" id="PTHR34223:SF51">
    <property type="entry name" value="OS06G0556300 PROTEIN"/>
    <property type="match status" value="1"/>
</dbReference>
<gene>
    <name evidence="2" type="ORF">Tsubulata_027051</name>
</gene>
<dbReference type="Gene3D" id="1.20.1280.50">
    <property type="match status" value="1"/>
</dbReference>
<name>A0A9Q0JAW2_9ROSI</name>
<accession>A0A9Q0JAW2</accession>
<dbReference type="PROSITE" id="PS50181">
    <property type="entry name" value="FBOX"/>
    <property type="match status" value="1"/>
</dbReference>
<proteinExistence type="predicted"/>
<reference evidence="2" key="1">
    <citation type="submission" date="2022-02" db="EMBL/GenBank/DDBJ databases">
        <authorList>
            <person name="Henning P.M."/>
            <person name="McCubbin A.G."/>
            <person name="Shore J.S."/>
        </authorList>
    </citation>
    <scope>NUCLEOTIDE SEQUENCE</scope>
    <source>
        <strain evidence="2">F60SS</strain>
        <tissue evidence="2">Leaves</tissue>
    </source>
</reference>
<evidence type="ECO:0000313" key="3">
    <source>
        <dbReference type="Proteomes" id="UP001141552"/>
    </source>
</evidence>
<sequence>MGKKRGVGDGGGADRLSELPEDVFLKILSCVDAITKFRTCSVSKQWIKLRPSLDTKDLCIEGTYIDNFYRYFHHFMSHHQHVVKIGKFRVASTDDGCGSRLCEIIDFAMDRYVDCLVLNLETWYSPELTPRLSVPRCLKTLHLRSVTVPREGYLPPTLTGMALVNCPIYMVPYLSCSCPNLKELWLMDCQFRRNSSCIRELGPKLTKLTIECTKFGAANTKISAPNLKSFSLLRHSMHDLPLVDFPSLEYAEVDALDIDQHLPNPLVDIPSLEYAELDASSSSLDTDQHLPNQVYISLINLLEGLHNAKFVSLSSTVIQVLSMFLDELLYCRPCPFIRLKTLKLRMNAEEGSSIPAKVMIYFLKSSPSLPPPTLDFDQPIERGSLETLHFDCGIIHNREDSSESMLRDDKGYPYWPRF</sequence>
<evidence type="ECO:0000313" key="2">
    <source>
        <dbReference type="EMBL" id="KAJ4835786.1"/>
    </source>
</evidence>
<comment type="caution">
    <text evidence="2">The sequence shown here is derived from an EMBL/GenBank/DDBJ whole genome shotgun (WGS) entry which is preliminary data.</text>
</comment>
<dbReference type="InterPro" id="IPR001810">
    <property type="entry name" value="F-box_dom"/>
</dbReference>
<dbReference type="InterPro" id="IPR036047">
    <property type="entry name" value="F-box-like_dom_sf"/>
</dbReference>
<protein>
    <recommendedName>
        <fullName evidence="1">F-box domain-containing protein</fullName>
    </recommendedName>
</protein>
<feature type="domain" description="F-box" evidence="1">
    <location>
        <begin position="13"/>
        <end position="72"/>
    </location>
</feature>
<dbReference type="Gene3D" id="3.80.10.10">
    <property type="entry name" value="Ribonuclease Inhibitor"/>
    <property type="match status" value="1"/>
</dbReference>
<dbReference type="Pfam" id="PF00646">
    <property type="entry name" value="F-box"/>
    <property type="match status" value="1"/>
</dbReference>
<dbReference type="InterPro" id="IPR053197">
    <property type="entry name" value="F-box_SCFL_complex_component"/>
</dbReference>
<dbReference type="PANTHER" id="PTHR34223">
    <property type="entry name" value="OS11G0201299 PROTEIN"/>
    <property type="match status" value="1"/>
</dbReference>
<dbReference type="CDD" id="cd09917">
    <property type="entry name" value="F-box_SF"/>
    <property type="match status" value="1"/>
</dbReference>
<keyword evidence="3" id="KW-1185">Reference proteome</keyword>
<dbReference type="Pfam" id="PF07723">
    <property type="entry name" value="LRR_2"/>
    <property type="match status" value="1"/>
</dbReference>
<dbReference type="EMBL" id="JAKUCV010004296">
    <property type="protein sequence ID" value="KAJ4835786.1"/>
    <property type="molecule type" value="Genomic_DNA"/>
</dbReference>
<dbReference type="SUPFAM" id="SSF52058">
    <property type="entry name" value="L domain-like"/>
    <property type="match status" value="1"/>
</dbReference>
<dbReference type="AlphaFoldDB" id="A0A9Q0JAW2"/>